<proteinExistence type="predicted"/>
<dbReference type="Gene3D" id="2.70.170.10">
    <property type="entry name" value="Neurotransmitter-gated ion-channel ligand-binding domain"/>
    <property type="match status" value="1"/>
</dbReference>
<dbReference type="InterPro" id="IPR036719">
    <property type="entry name" value="Neuro-gated_channel_TM_sf"/>
</dbReference>
<evidence type="ECO:0000259" key="9">
    <source>
        <dbReference type="Pfam" id="PF02932"/>
    </source>
</evidence>
<evidence type="ECO:0000256" key="1">
    <source>
        <dbReference type="ARBA" id="ARBA00004141"/>
    </source>
</evidence>
<dbReference type="InterPro" id="IPR006029">
    <property type="entry name" value="Neurotrans-gated_channel_TM"/>
</dbReference>
<dbReference type="EMBL" id="JARKIK010000059">
    <property type="protein sequence ID" value="KAK8731876.1"/>
    <property type="molecule type" value="Genomic_DNA"/>
</dbReference>
<feature type="domain" description="Neurotransmitter-gated ion-channel ligand-binding" evidence="8">
    <location>
        <begin position="37"/>
        <end position="255"/>
    </location>
</feature>
<evidence type="ECO:0000256" key="5">
    <source>
        <dbReference type="SAM" id="MobiDB-lite"/>
    </source>
</evidence>
<dbReference type="CDD" id="cd18989">
    <property type="entry name" value="LGIC_ECD_cation"/>
    <property type="match status" value="1"/>
</dbReference>
<evidence type="ECO:0000256" key="3">
    <source>
        <dbReference type="ARBA" id="ARBA00022989"/>
    </source>
</evidence>
<evidence type="ECO:0000313" key="11">
    <source>
        <dbReference type="Proteomes" id="UP001445076"/>
    </source>
</evidence>
<evidence type="ECO:0000256" key="4">
    <source>
        <dbReference type="ARBA" id="ARBA00023136"/>
    </source>
</evidence>
<evidence type="ECO:0000256" key="7">
    <source>
        <dbReference type="SAM" id="SignalP"/>
    </source>
</evidence>
<dbReference type="InterPro" id="IPR006201">
    <property type="entry name" value="Neur_channel"/>
</dbReference>
<feature type="transmembrane region" description="Helical" evidence="6">
    <location>
        <begin position="417"/>
        <end position="441"/>
    </location>
</feature>
<protein>
    <submittedName>
        <fullName evidence="10">Uncharacterized protein</fullName>
    </submittedName>
</protein>
<gene>
    <name evidence="10" type="ORF">OTU49_007310</name>
</gene>
<dbReference type="SUPFAM" id="SSF63712">
    <property type="entry name" value="Nicotinic receptor ligand binding domain-like"/>
    <property type="match status" value="1"/>
</dbReference>
<dbReference type="FunFam" id="2.70.170.10:FF:000028">
    <property type="entry name" value="AcetylCholine Receptor"/>
    <property type="match status" value="1"/>
</dbReference>
<comment type="caution">
    <text evidence="10">The sequence shown here is derived from an EMBL/GenBank/DDBJ whole genome shotgun (WGS) entry which is preliminary data.</text>
</comment>
<feature type="domain" description="Neurotransmitter-gated ion-channel transmembrane" evidence="9">
    <location>
        <begin position="265"/>
        <end position="388"/>
    </location>
</feature>
<evidence type="ECO:0000256" key="6">
    <source>
        <dbReference type="SAM" id="Phobius"/>
    </source>
</evidence>
<dbReference type="Gene3D" id="1.20.58.390">
    <property type="entry name" value="Neurotransmitter-gated ion-channel transmembrane domain"/>
    <property type="match status" value="1"/>
</dbReference>
<keyword evidence="3 6" id="KW-1133">Transmembrane helix</keyword>
<dbReference type="InterPro" id="IPR036734">
    <property type="entry name" value="Neur_chan_lig-bd_sf"/>
</dbReference>
<dbReference type="PANTHER" id="PTHR18945">
    <property type="entry name" value="NEUROTRANSMITTER GATED ION CHANNEL"/>
    <property type="match status" value="1"/>
</dbReference>
<evidence type="ECO:0000259" key="8">
    <source>
        <dbReference type="Pfam" id="PF02931"/>
    </source>
</evidence>
<dbReference type="GO" id="GO:0005230">
    <property type="term" value="F:extracellular ligand-gated monoatomic ion channel activity"/>
    <property type="evidence" value="ECO:0007669"/>
    <property type="project" value="InterPro"/>
</dbReference>
<feature type="chain" id="PRO_5044717369" evidence="7">
    <location>
        <begin position="30"/>
        <end position="447"/>
    </location>
</feature>
<evidence type="ECO:0000256" key="2">
    <source>
        <dbReference type="ARBA" id="ARBA00022692"/>
    </source>
</evidence>
<feature type="transmembrane region" description="Helical" evidence="6">
    <location>
        <begin position="326"/>
        <end position="344"/>
    </location>
</feature>
<dbReference type="EMBL" id="JARKIK010000059">
    <property type="protein sequence ID" value="KAK8731875.1"/>
    <property type="molecule type" value="Genomic_DNA"/>
</dbReference>
<dbReference type="Proteomes" id="UP001445076">
    <property type="component" value="Unassembled WGS sequence"/>
</dbReference>
<keyword evidence="7" id="KW-0732">Signal</keyword>
<dbReference type="Pfam" id="PF02931">
    <property type="entry name" value="Neur_chan_LBD"/>
    <property type="match status" value="1"/>
</dbReference>
<evidence type="ECO:0000313" key="10">
    <source>
        <dbReference type="EMBL" id="KAK8731875.1"/>
    </source>
</evidence>
<comment type="subcellular location">
    <subcellularLocation>
        <location evidence="1">Membrane</location>
        <topology evidence="1">Multi-pass membrane protein</topology>
    </subcellularLocation>
</comment>
<dbReference type="SUPFAM" id="SSF90112">
    <property type="entry name" value="Neurotransmitter-gated ion-channel transmembrane pore"/>
    <property type="match status" value="1"/>
</dbReference>
<dbReference type="InterPro" id="IPR006202">
    <property type="entry name" value="Neur_chan_lig-bd"/>
</dbReference>
<organism evidence="10 11">
    <name type="scientific">Cherax quadricarinatus</name>
    <name type="common">Australian red claw crayfish</name>
    <dbReference type="NCBI Taxonomy" id="27406"/>
    <lineage>
        <taxon>Eukaryota</taxon>
        <taxon>Metazoa</taxon>
        <taxon>Ecdysozoa</taxon>
        <taxon>Arthropoda</taxon>
        <taxon>Crustacea</taxon>
        <taxon>Multicrustacea</taxon>
        <taxon>Malacostraca</taxon>
        <taxon>Eumalacostraca</taxon>
        <taxon>Eucarida</taxon>
        <taxon>Decapoda</taxon>
        <taxon>Pleocyemata</taxon>
        <taxon>Astacidea</taxon>
        <taxon>Parastacoidea</taxon>
        <taxon>Parastacidae</taxon>
        <taxon>Cherax</taxon>
    </lineage>
</organism>
<dbReference type="PRINTS" id="PR00252">
    <property type="entry name" value="NRIONCHANNEL"/>
</dbReference>
<feature type="signal peptide" evidence="7">
    <location>
        <begin position="1"/>
        <end position="29"/>
    </location>
</feature>
<dbReference type="AlphaFoldDB" id="A0AAW0WWN3"/>
<name>A0AAW0WWN3_CHEQU</name>
<reference evidence="10" key="2">
    <citation type="submission" date="2024-01" db="EMBL/GenBank/DDBJ databases">
        <authorList>
            <person name="He J."/>
            <person name="Wang M."/>
            <person name="Zheng J."/>
            <person name="Liu Z."/>
        </authorList>
    </citation>
    <scope>NUCLEOTIDE SEQUENCE</scope>
    <source>
        <strain evidence="10">ZL_2023a</strain>
        <tissue evidence="10">Muscle</tissue>
    </source>
</reference>
<dbReference type="InterPro" id="IPR038050">
    <property type="entry name" value="Neuro_actylchol_rec"/>
</dbReference>
<dbReference type="GO" id="GO:0016020">
    <property type="term" value="C:membrane"/>
    <property type="evidence" value="ECO:0007669"/>
    <property type="project" value="UniProtKB-SubCell"/>
</dbReference>
<feature type="region of interest" description="Disordered" evidence="5">
    <location>
        <begin position="377"/>
        <end position="409"/>
    </location>
</feature>
<accession>A0AAW0WWN3</accession>
<sequence>MLYGGWTTRVLMVVVGVILLATNNAPAAADLQKLQAEQQLRRSLLQDYDKTVVPGTPTIIHLTGLKITNFLMHEETNTVELHTWFATEWKDERLRWAREEHREEHRSLNHLAFDSDAIWRPDLTLYHASDPSQSVVNADLPVLVSYDGNVTFVPPFVFHFPCITDLTYWPHDVQNCSFKVGSWVHHDGQVDLSVGDSTAELAQMLMPARVLSEGRNATSTEWEITETSIERESKYYSCCPDAYANFLITLILTRNAPAYTWTIKVPVVCLSLLTLVVFLLPPAAAEKLTVGCLCLILHLIFVAYTSHVVAYSPSHTPLVVRLVSQQLLLVLVSVLVAALVVRLARDPHPYPLPNIIKSPLHTLSCFLCLSNYTNTNEGSGKQTLQKSGEKGEEVELGEGSSSGGERRGLDDSHTHQWMLLAAVLDRLVLILYLVICIITLIRFTSIL</sequence>
<reference evidence="10 11" key="1">
    <citation type="journal article" date="2024" name="BMC Genomics">
        <title>Genome assembly of redclaw crayfish (Cherax quadricarinatus) provides insights into its immune adaptation and hypoxia tolerance.</title>
        <authorList>
            <person name="Liu Z."/>
            <person name="Zheng J."/>
            <person name="Li H."/>
            <person name="Fang K."/>
            <person name="Wang S."/>
            <person name="He J."/>
            <person name="Zhou D."/>
            <person name="Weng S."/>
            <person name="Chi M."/>
            <person name="Gu Z."/>
            <person name="He J."/>
            <person name="Li F."/>
            <person name="Wang M."/>
        </authorList>
    </citation>
    <scope>NUCLEOTIDE SEQUENCE [LARGE SCALE GENOMIC DNA]</scope>
    <source>
        <strain evidence="10">ZL_2023a</strain>
    </source>
</reference>
<dbReference type="Pfam" id="PF02932">
    <property type="entry name" value="Neur_chan_memb"/>
    <property type="match status" value="1"/>
</dbReference>
<keyword evidence="4 6" id="KW-0472">Membrane</keyword>
<feature type="transmembrane region" description="Helical" evidence="6">
    <location>
        <begin position="288"/>
        <end position="306"/>
    </location>
</feature>
<keyword evidence="11" id="KW-1185">Reference proteome</keyword>
<dbReference type="GO" id="GO:0004888">
    <property type="term" value="F:transmembrane signaling receptor activity"/>
    <property type="evidence" value="ECO:0007669"/>
    <property type="project" value="InterPro"/>
</dbReference>
<keyword evidence="2 6" id="KW-0812">Transmembrane</keyword>
<feature type="transmembrane region" description="Helical" evidence="6">
    <location>
        <begin position="258"/>
        <end position="281"/>
    </location>
</feature>